<feature type="region of interest" description="Disordered" evidence="2">
    <location>
        <begin position="509"/>
        <end position="624"/>
    </location>
</feature>
<feature type="compositionally biased region" description="Basic and acidic residues" evidence="2">
    <location>
        <begin position="567"/>
        <end position="577"/>
    </location>
</feature>
<feature type="compositionally biased region" description="Polar residues" evidence="2">
    <location>
        <begin position="1566"/>
        <end position="1579"/>
    </location>
</feature>
<keyword evidence="1" id="KW-0175">Coiled coil</keyword>
<feature type="compositionally biased region" description="Low complexity" evidence="2">
    <location>
        <begin position="661"/>
        <end position="694"/>
    </location>
</feature>
<proteinExistence type="predicted"/>
<feature type="compositionally biased region" description="Polar residues" evidence="2">
    <location>
        <begin position="1009"/>
        <end position="1018"/>
    </location>
</feature>
<feature type="coiled-coil region" evidence="1">
    <location>
        <begin position="1375"/>
        <end position="1446"/>
    </location>
</feature>
<feature type="region of interest" description="Disordered" evidence="2">
    <location>
        <begin position="1643"/>
        <end position="1670"/>
    </location>
</feature>
<feature type="region of interest" description="Disordered" evidence="2">
    <location>
        <begin position="948"/>
        <end position="997"/>
    </location>
</feature>
<feature type="compositionally biased region" description="Basic and acidic residues" evidence="2">
    <location>
        <begin position="544"/>
        <end position="553"/>
    </location>
</feature>
<feature type="compositionally biased region" description="Low complexity" evidence="2">
    <location>
        <begin position="215"/>
        <end position="230"/>
    </location>
</feature>
<feature type="compositionally biased region" description="Basic and acidic residues" evidence="2">
    <location>
        <begin position="1784"/>
        <end position="1795"/>
    </location>
</feature>
<dbReference type="PANTHER" id="PTHR23039:SF9">
    <property type="entry name" value="LOW QUALITY PROTEIN: NHS-LIKE PROTEIN 1"/>
    <property type="match status" value="1"/>
</dbReference>
<evidence type="ECO:0000313" key="4">
    <source>
        <dbReference type="Proteomes" id="UP001292094"/>
    </source>
</evidence>
<protein>
    <submittedName>
        <fullName evidence="3">Uncharacterized protein</fullName>
    </submittedName>
</protein>
<feature type="compositionally biased region" description="Polar residues" evidence="2">
    <location>
        <begin position="513"/>
        <end position="522"/>
    </location>
</feature>
<gene>
    <name evidence="3" type="ORF">Pmani_011059</name>
</gene>
<feature type="compositionally biased region" description="Polar residues" evidence="2">
    <location>
        <begin position="1080"/>
        <end position="1099"/>
    </location>
</feature>
<dbReference type="EMBL" id="JAWZYT010000883">
    <property type="protein sequence ID" value="KAK4317902.1"/>
    <property type="molecule type" value="Genomic_DNA"/>
</dbReference>
<dbReference type="PANTHER" id="PTHR23039">
    <property type="entry name" value="NANCE-HORAN SYNDROME PROTEIN"/>
    <property type="match status" value="1"/>
</dbReference>
<feature type="compositionally biased region" description="Basic and acidic residues" evidence="2">
    <location>
        <begin position="325"/>
        <end position="343"/>
    </location>
</feature>
<feature type="compositionally biased region" description="Low complexity" evidence="2">
    <location>
        <begin position="1315"/>
        <end position="1339"/>
    </location>
</feature>
<feature type="compositionally biased region" description="Low complexity" evidence="2">
    <location>
        <begin position="597"/>
        <end position="618"/>
    </location>
</feature>
<dbReference type="Proteomes" id="UP001292094">
    <property type="component" value="Unassembled WGS sequence"/>
</dbReference>
<feature type="region of interest" description="Disordered" evidence="2">
    <location>
        <begin position="209"/>
        <end position="258"/>
    </location>
</feature>
<feature type="region of interest" description="Disordered" evidence="2">
    <location>
        <begin position="1528"/>
        <end position="1579"/>
    </location>
</feature>
<dbReference type="CDD" id="cd22541">
    <property type="entry name" value="SP5_N"/>
    <property type="match status" value="1"/>
</dbReference>
<feature type="compositionally biased region" description="Basic and acidic residues" evidence="2">
    <location>
        <begin position="825"/>
        <end position="837"/>
    </location>
</feature>
<feature type="compositionally biased region" description="Polar residues" evidence="2">
    <location>
        <begin position="1358"/>
        <end position="1372"/>
    </location>
</feature>
<feature type="compositionally biased region" description="Polar residues" evidence="2">
    <location>
        <begin position="1184"/>
        <end position="1265"/>
    </location>
</feature>
<feature type="region of interest" description="Disordered" evidence="2">
    <location>
        <begin position="805"/>
        <end position="844"/>
    </location>
</feature>
<feature type="compositionally biased region" description="Polar residues" evidence="2">
    <location>
        <begin position="345"/>
        <end position="354"/>
    </location>
</feature>
<evidence type="ECO:0000256" key="2">
    <source>
        <dbReference type="SAM" id="MobiDB-lite"/>
    </source>
</evidence>
<feature type="compositionally biased region" description="Basic and acidic residues" evidence="2">
    <location>
        <begin position="1346"/>
        <end position="1357"/>
    </location>
</feature>
<feature type="region of interest" description="Disordered" evidence="2">
    <location>
        <begin position="302"/>
        <end position="464"/>
    </location>
</feature>
<feature type="compositionally biased region" description="Low complexity" evidence="2">
    <location>
        <begin position="1138"/>
        <end position="1183"/>
    </location>
</feature>
<organism evidence="3 4">
    <name type="scientific">Petrolisthes manimaculis</name>
    <dbReference type="NCBI Taxonomy" id="1843537"/>
    <lineage>
        <taxon>Eukaryota</taxon>
        <taxon>Metazoa</taxon>
        <taxon>Ecdysozoa</taxon>
        <taxon>Arthropoda</taxon>
        <taxon>Crustacea</taxon>
        <taxon>Multicrustacea</taxon>
        <taxon>Malacostraca</taxon>
        <taxon>Eumalacostraca</taxon>
        <taxon>Eucarida</taxon>
        <taxon>Decapoda</taxon>
        <taxon>Pleocyemata</taxon>
        <taxon>Anomura</taxon>
        <taxon>Galatheoidea</taxon>
        <taxon>Porcellanidae</taxon>
        <taxon>Petrolisthes</taxon>
    </lineage>
</organism>
<feature type="compositionally biased region" description="Low complexity" evidence="2">
    <location>
        <begin position="372"/>
        <end position="386"/>
    </location>
</feature>
<feature type="compositionally biased region" description="Low complexity" evidence="2">
    <location>
        <begin position="412"/>
        <end position="434"/>
    </location>
</feature>
<feature type="region of interest" description="Disordered" evidence="2">
    <location>
        <begin position="907"/>
        <end position="929"/>
    </location>
</feature>
<dbReference type="GO" id="GO:0030154">
    <property type="term" value="P:cell differentiation"/>
    <property type="evidence" value="ECO:0007669"/>
    <property type="project" value="TreeGrafter"/>
</dbReference>
<sequence length="1832" mass="197974">MFYDMSQEILPHDILSSTTTHDSRRGHIDFYTVTLQIILGVIWMRVSLRAIYLPLPHQPASFVALREWGSDDETLTEVCLSPVSPSVPVTVRPPEREPTQHKLPLPEQRVLALSLRYPPELVPIDVSGTSFKRLEKFRQSLVHFEYYKGKRRRKRVKRRNTIADTRDAQIALADREAASTSTHIKEATNQSLWSPSCCPKSVVFCADKLPRSGRGRSSPRSGSPYSSRGGVSFTDRSFDTTETLDTTSSTTKTSSERENHLHALGLEVNVPTPPSHHVHTVSRHMAKDSNTFREDGLTVDLAAIPGADDTPDTRGRQPRHPHRPHFYDIFKTNSRDSSGDRQKSHTSIASQSPAMNVAVKLREGKRDEGTHSSSGNWSASSSTRNSVDSDPHHHQHQRAAAASPTSSIEQDSLPSESLHVRSSSPSSNVRTNSRTTDDFPSTTSSHTSDGTLTPTQDIQDIPFLDDDTSSAFSCDTEGYYTSFHIDSGLRSVSYEGNKLACEAEYEVFGKGSTGTSNSSASIGTVVMRNPEKKTPPKPPQRVSSLERKNENRESVITVIHVNGSTSSREDVAGEVAEKGGSQDGDSRSSRDGDSGRETSSSPTEPTSPRQLSLPSPELECSESDLEVDRHEILRAKTVINSSGIPSMCVITPPQSDDESVRSGSASLSRDSSGSHLDSQSSQGQQIPPQGLIGSLTSQGQSHGVTAKMLLFQNSGAKSAGARSVGALIGGNKAAVDTSVSEKKDTVAKVLPHDYTPTLTVVPRGKDGDINAHLKGIMYPAVSALPRPDLEQPSLIKPSLVKLKEREKRLSQDSDDTPSFELQRQMSKDDKHRVHSEKTSVQQPSELVSYKELPPPTTTTAHPFSAVPSSIKQNVVITPTNSLERRKANLAKSGARVTLNSDGNVVYSSDSLPRRKGHTSFEPGPYIKPGISTGPTQVAVAATNTAVTSAKTSTTTTPSSIQQMPLPAVPSSTTTTTTTSTTNTTPQPHPMAQRPQQPLPQTVTQTLPTGSTVAASSPLTKHFPSGLAQSSSQPAPAIIKPIPTIAHHAHPASLQHGTSVGVAHHPSPQLSTIPPAHAHPLSSSYSHPGLTSHSDPSLQAKQPAPHHHHHSSQTQPLLSAHHQTPATTLAQPASLAYHQPLTSSASQPPSQPLAAPSAKSLLTHSHSIPPLSSHPHSVPSAHIPTTQSQTVLASSHTLPATSQHPQPVTHMQLQPQQTHSVLPSQQSTTSQILHSSPYQLSGTPVQQAAQQTALHASLQQPSSLTPAKTPAKPDAQAVHQKVVAAANVSSSITNQTPTASQLAGPIVTATGQQISTSQTLPQQRLQQATQQPQTLPTQKQVAFVPKSDADHSLSDKQRLQSVAGSSNSIYGTTQQQQQQQQQLRQQQQQIYQARQEAQRQLLQQQQQQIYQTRQEAQRVIMQQQLQHQQLQQQLQQQQIQQQLMQQQQMQQQLIYQTKDEAQLQLQQQQLLLQQQPLYPTQQQQPPPQGQTGVATSAGVILASQGTPMSPRSQRAGAYVHVQGQVTQASATQQTTTTGQSSQSGQSSSKSSQRAAATSRAPTPVQGPITSSPRRGAQPSTVALTHQHMHTDPGIELTDALSLSPSVDTDLDPTTDRVLLALAHARLATHQPFTSVLSKSGTHLEAKAGCSSPPRSSVSKTSSSPFQRNNSYKLATTPLSEATNNLFRRVEGLNTNDIKDYHLPVINNSTIYGPRGNFGGHFQAGRPSPVGQGKNQAVKRPVSPVSPGQVINPNLARRRFYGAQVMVNPMLVNDLRSPTKPGGMSKENKTKDEKDNGFADSPKFIRRQLAAASKPRIVGIMKKPGSPVTDTEIW</sequence>
<feature type="compositionally biased region" description="Low complexity" evidence="2">
    <location>
        <begin position="240"/>
        <end position="253"/>
    </location>
</feature>
<feature type="compositionally biased region" description="Low complexity" evidence="2">
    <location>
        <begin position="948"/>
        <end position="959"/>
    </location>
</feature>
<feature type="region of interest" description="Disordered" evidence="2">
    <location>
        <begin position="1009"/>
        <end position="1033"/>
    </location>
</feature>
<feature type="compositionally biased region" description="Basic and acidic residues" evidence="2">
    <location>
        <begin position="584"/>
        <end position="596"/>
    </location>
</feature>
<feature type="region of interest" description="Disordered" evidence="2">
    <location>
        <begin position="1138"/>
        <end position="1277"/>
    </location>
</feature>
<name>A0AAE1Q368_9EUCA</name>
<feature type="compositionally biased region" description="Low complexity" evidence="2">
    <location>
        <begin position="1528"/>
        <end position="1559"/>
    </location>
</feature>
<evidence type="ECO:0000313" key="3">
    <source>
        <dbReference type="EMBL" id="KAK4317902.1"/>
    </source>
</evidence>
<feature type="compositionally biased region" description="Polar residues" evidence="2">
    <location>
        <begin position="438"/>
        <end position="458"/>
    </location>
</feature>
<comment type="caution">
    <text evidence="3">The sequence shown here is derived from an EMBL/GenBank/DDBJ whole genome shotgun (WGS) entry which is preliminary data.</text>
</comment>
<feature type="compositionally biased region" description="Basic and acidic residues" evidence="2">
    <location>
        <begin position="360"/>
        <end position="370"/>
    </location>
</feature>
<feature type="region of interest" description="Disordered" evidence="2">
    <location>
        <begin position="1055"/>
        <end position="1120"/>
    </location>
</feature>
<keyword evidence="4" id="KW-1185">Reference proteome</keyword>
<feature type="region of interest" description="Disordered" evidence="2">
    <location>
        <begin position="1313"/>
        <end position="1373"/>
    </location>
</feature>
<feature type="region of interest" description="Disordered" evidence="2">
    <location>
        <begin position="1726"/>
        <end position="1748"/>
    </location>
</feature>
<feature type="compositionally biased region" description="Low complexity" evidence="2">
    <location>
        <begin position="970"/>
        <end position="984"/>
    </location>
</feature>
<feature type="region of interest" description="Disordered" evidence="2">
    <location>
        <begin position="1771"/>
        <end position="1800"/>
    </location>
</feature>
<reference evidence="3" key="1">
    <citation type="submission" date="2023-11" db="EMBL/GenBank/DDBJ databases">
        <title>Genome assemblies of two species of porcelain crab, Petrolisthes cinctipes and Petrolisthes manimaculis (Anomura: Porcellanidae).</title>
        <authorList>
            <person name="Angst P."/>
        </authorList>
    </citation>
    <scope>NUCLEOTIDE SEQUENCE</scope>
    <source>
        <strain evidence="3">PB745_02</strain>
        <tissue evidence="3">Gill</tissue>
    </source>
</reference>
<feature type="region of interest" description="Disordered" evidence="2">
    <location>
        <begin position="644"/>
        <end position="698"/>
    </location>
</feature>
<evidence type="ECO:0000256" key="1">
    <source>
        <dbReference type="SAM" id="Coils"/>
    </source>
</evidence>
<accession>A0AAE1Q368</accession>
<feature type="compositionally biased region" description="Low complexity" evidence="2">
    <location>
        <begin position="1649"/>
        <end position="1663"/>
    </location>
</feature>